<comment type="caution">
    <text evidence="1">The sequence shown here is derived from an EMBL/GenBank/DDBJ whole genome shotgun (WGS) entry which is preliminary data.</text>
</comment>
<dbReference type="Proteomes" id="UP001162992">
    <property type="component" value="Chromosome 10"/>
</dbReference>
<keyword evidence="2" id="KW-1185">Reference proteome</keyword>
<accession>A0ACC2CI95</accession>
<dbReference type="EMBL" id="CM055101">
    <property type="protein sequence ID" value="KAJ7541729.1"/>
    <property type="molecule type" value="Genomic_DNA"/>
</dbReference>
<proteinExistence type="predicted"/>
<protein>
    <submittedName>
        <fullName evidence="1">Uncharacterized protein</fullName>
    </submittedName>
</protein>
<name>A0ACC2CI95_DIPCM</name>
<gene>
    <name evidence="1" type="ORF">O6H91_10G073400</name>
</gene>
<evidence type="ECO:0000313" key="2">
    <source>
        <dbReference type="Proteomes" id="UP001162992"/>
    </source>
</evidence>
<organism evidence="1 2">
    <name type="scientific">Diphasiastrum complanatum</name>
    <name type="common">Issler's clubmoss</name>
    <name type="synonym">Lycopodium complanatum</name>
    <dbReference type="NCBI Taxonomy" id="34168"/>
    <lineage>
        <taxon>Eukaryota</taxon>
        <taxon>Viridiplantae</taxon>
        <taxon>Streptophyta</taxon>
        <taxon>Embryophyta</taxon>
        <taxon>Tracheophyta</taxon>
        <taxon>Lycopodiopsida</taxon>
        <taxon>Lycopodiales</taxon>
        <taxon>Lycopodiaceae</taxon>
        <taxon>Lycopodioideae</taxon>
        <taxon>Diphasiastrum</taxon>
    </lineage>
</organism>
<evidence type="ECO:0000313" key="1">
    <source>
        <dbReference type="EMBL" id="KAJ7541729.1"/>
    </source>
</evidence>
<sequence length="241" mass="27627">MAEKIYPDSCRNELTKAKHSDARSTIKVNPELPLPVTYTAPRHRRNICLIYLGFLLVLVLALLLLLGLASLFIYLFIHPKIPRYDVQDVYITGFHIARNNTDTRLDANITFVVHVWNPNKKIGIYYDDTQIVLLYRGIELGESFIQPFYQGHRTSTSVKSLFNATDVLLQNDLALCLEQDFVQHSIPLNLEVYLWARVKIGLFKSKKFRVQDSCSLRLSPPNEGRGPAKLLDNTCKLRIVL</sequence>
<reference evidence="2" key="1">
    <citation type="journal article" date="2024" name="Proc. Natl. Acad. Sci. U.S.A.">
        <title>Extraordinary preservation of gene collinearity over three hundred million years revealed in homosporous lycophytes.</title>
        <authorList>
            <person name="Li C."/>
            <person name="Wickell D."/>
            <person name="Kuo L.Y."/>
            <person name="Chen X."/>
            <person name="Nie B."/>
            <person name="Liao X."/>
            <person name="Peng D."/>
            <person name="Ji J."/>
            <person name="Jenkins J."/>
            <person name="Williams M."/>
            <person name="Shu S."/>
            <person name="Plott C."/>
            <person name="Barry K."/>
            <person name="Rajasekar S."/>
            <person name="Grimwood J."/>
            <person name="Han X."/>
            <person name="Sun S."/>
            <person name="Hou Z."/>
            <person name="He W."/>
            <person name="Dai G."/>
            <person name="Sun C."/>
            <person name="Schmutz J."/>
            <person name="Leebens-Mack J.H."/>
            <person name="Li F.W."/>
            <person name="Wang L."/>
        </authorList>
    </citation>
    <scope>NUCLEOTIDE SEQUENCE [LARGE SCALE GENOMIC DNA]</scope>
    <source>
        <strain evidence="2">cv. PW_Plant_1</strain>
    </source>
</reference>